<evidence type="ECO:0000313" key="2">
    <source>
        <dbReference type="EMBL" id="MBW9062342.1"/>
    </source>
</evidence>
<feature type="region of interest" description="Disordered" evidence="1">
    <location>
        <begin position="39"/>
        <end position="70"/>
    </location>
</feature>
<organism evidence="2 3">
    <name type="scientific">Rhizobium herbae</name>
    <dbReference type="NCBI Taxonomy" id="508661"/>
    <lineage>
        <taxon>Bacteria</taxon>
        <taxon>Pseudomonadati</taxon>
        <taxon>Pseudomonadota</taxon>
        <taxon>Alphaproteobacteria</taxon>
        <taxon>Hyphomicrobiales</taxon>
        <taxon>Rhizobiaceae</taxon>
        <taxon>Rhizobium/Agrobacterium group</taxon>
        <taxon>Rhizobium</taxon>
    </lineage>
</organism>
<dbReference type="Proteomes" id="UP000757604">
    <property type="component" value="Unassembled WGS sequence"/>
</dbReference>
<reference evidence="2 3" key="1">
    <citation type="journal article" date="2021" name="MBio">
        <title>Poor Competitiveness of Bradyrhizobium in Pigeon Pea Root Colonization in Indian Soils.</title>
        <authorList>
            <person name="Chalasani D."/>
            <person name="Basu A."/>
            <person name="Pullabhotla S.V.S.R.N."/>
            <person name="Jorrin B."/>
            <person name="Neal A.L."/>
            <person name="Poole P.S."/>
            <person name="Podile A.R."/>
            <person name="Tkacz A."/>
        </authorList>
    </citation>
    <scope>NUCLEOTIDE SEQUENCE [LARGE SCALE GENOMIC DNA]</scope>
    <source>
        <strain evidence="2 3">HU44</strain>
    </source>
</reference>
<sequence length="126" mass="13524">MGMYRITLARMLVLLRLVIIASLAGYSLPTASAAMHGSMATSTTVQSDDHHEMTNGDHVHGDESASSDDTQKIAKQECCNDFCVSFAIIATPEVSGGPVVTASIREFIDDNRVVGELVPLHRPPNI</sequence>
<accession>A0ABS7H742</accession>
<evidence type="ECO:0000313" key="3">
    <source>
        <dbReference type="Proteomes" id="UP000757604"/>
    </source>
</evidence>
<gene>
    <name evidence="2" type="ORF">JNB71_03325</name>
</gene>
<feature type="compositionally biased region" description="Basic and acidic residues" evidence="1">
    <location>
        <begin position="47"/>
        <end position="70"/>
    </location>
</feature>
<proteinExistence type="predicted"/>
<dbReference type="EMBL" id="JAEUAO010000001">
    <property type="protein sequence ID" value="MBW9062342.1"/>
    <property type="molecule type" value="Genomic_DNA"/>
</dbReference>
<protein>
    <recommendedName>
        <fullName evidence="4">DUF2946 domain-containing protein</fullName>
    </recommendedName>
</protein>
<evidence type="ECO:0008006" key="4">
    <source>
        <dbReference type="Google" id="ProtNLM"/>
    </source>
</evidence>
<evidence type="ECO:0000256" key="1">
    <source>
        <dbReference type="SAM" id="MobiDB-lite"/>
    </source>
</evidence>
<name>A0ABS7H742_9HYPH</name>
<keyword evidence="3" id="KW-1185">Reference proteome</keyword>
<comment type="caution">
    <text evidence="2">The sequence shown here is derived from an EMBL/GenBank/DDBJ whole genome shotgun (WGS) entry which is preliminary data.</text>
</comment>